<gene>
    <name evidence="6" type="ORF">MSSAC_0160</name>
</gene>
<reference evidence="6 7" key="1">
    <citation type="submission" date="2014-07" db="EMBL/GenBank/DDBJ databases">
        <title>Methanogenic archaea and the global carbon cycle.</title>
        <authorList>
            <person name="Henriksen J.R."/>
            <person name="Luke J."/>
            <person name="Reinhart S."/>
            <person name="Benedict M.N."/>
            <person name="Youngblut N.D."/>
            <person name="Metcalf M.E."/>
            <person name="Whitaker R.J."/>
            <person name="Metcalf W.W."/>
        </authorList>
    </citation>
    <scope>NUCLEOTIDE SEQUENCE [LARGE SCALE GENOMIC DNA]</scope>
    <source>
        <strain evidence="6 7">C2J</strain>
    </source>
</reference>
<dbReference type="PATRIC" id="fig|1434118.4.peg.217"/>
<dbReference type="NCBIfam" id="NF047751">
    <property type="entry name" value="HepT_toxin"/>
    <property type="match status" value="1"/>
</dbReference>
<keyword evidence="4" id="KW-0378">Hydrolase</keyword>
<sequence>MRILAHLRELDESQKDWERYQTISLKDLKRDRDKRNMVLHAMLVSIQAAIDVAAGLIVKEGLGKPTTYREAFEILGQAGLIPEELAEELSDLAGFRNVLVHIYWQLDLDQVYGVLQNDLKTLKSFLQEVKKLSDQDLSAE</sequence>
<evidence type="ECO:0000256" key="5">
    <source>
        <dbReference type="ARBA" id="ARBA00024207"/>
    </source>
</evidence>
<evidence type="ECO:0008006" key="8">
    <source>
        <dbReference type="Google" id="ProtNLM"/>
    </source>
</evidence>
<evidence type="ECO:0000313" key="7">
    <source>
        <dbReference type="Proteomes" id="UP000033123"/>
    </source>
</evidence>
<name>A0A0E3PJD5_9EURY</name>
<dbReference type="Gene3D" id="1.20.120.580">
    <property type="entry name" value="bsu32300-like"/>
    <property type="match status" value="1"/>
</dbReference>
<dbReference type="InterPro" id="IPR008201">
    <property type="entry name" value="HepT-like"/>
</dbReference>
<evidence type="ECO:0000256" key="2">
    <source>
        <dbReference type="ARBA" id="ARBA00022649"/>
    </source>
</evidence>
<dbReference type="AlphaFoldDB" id="A0A0E3PJD5"/>
<keyword evidence="3" id="KW-0540">Nuclease</keyword>
<dbReference type="InterPro" id="IPR052379">
    <property type="entry name" value="Type_VII_TA_RNase"/>
</dbReference>
<dbReference type="GeneID" id="24869699"/>
<organism evidence="6 7">
    <name type="scientific">Methanosarcina siciliae C2J</name>
    <dbReference type="NCBI Taxonomy" id="1434118"/>
    <lineage>
        <taxon>Archaea</taxon>
        <taxon>Methanobacteriati</taxon>
        <taxon>Methanobacteriota</taxon>
        <taxon>Stenosarchaea group</taxon>
        <taxon>Methanomicrobia</taxon>
        <taxon>Methanosarcinales</taxon>
        <taxon>Methanosarcinaceae</taxon>
        <taxon>Methanosarcina</taxon>
    </lineage>
</organism>
<dbReference type="GO" id="GO:0110001">
    <property type="term" value="C:toxin-antitoxin complex"/>
    <property type="evidence" value="ECO:0007669"/>
    <property type="project" value="InterPro"/>
</dbReference>
<dbReference type="KEGG" id="msj:MSSAC_0160"/>
<comment type="similarity">
    <text evidence="5">Belongs to the HepT RNase toxin family.</text>
</comment>
<keyword evidence="1" id="KW-0597">Phosphoprotein</keyword>
<dbReference type="HOGENOM" id="CLU_142825_1_0_2"/>
<dbReference type="GO" id="GO:0004540">
    <property type="term" value="F:RNA nuclease activity"/>
    <property type="evidence" value="ECO:0007669"/>
    <property type="project" value="InterPro"/>
</dbReference>
<dbReference type="GO" id="GO:0016787">
    <property type="term" value="F:hydrolase activity"/>
    <property type="evidence" value="ECO:0007669"/>
    <property type="project" value="UniProtKB-KW"/>
</dbReference>
<proteinExistence type="inferred from homology"/>
<keyword evidence="2" id="KW-1277">Toxin-antitoxin system</keyword>
<accession>A0A0E3PJD5</accession>
<dbReference type="PANTHER" id="PTHR33397:SF5">
    <property type="entry name" value="RNASE YUTE-RELATED"/>
    <property type="match status" value="1"/>
</dbReference>
<dbReference type="STRING" id="1434118.MSSAC_0160"/>
<dbReference type="Proteomes" id="UP000033123">
    <property type="component" value="Chromosome"/>
</dbReference>
<dbReference type="RefSeq" id="WP_048179016.1">
    <property type="nucleotide sequence ID" value="NZ_CP009508.1"/>
</dbReference>
<evidence type="ECO:0000313" key="6">
    <source>
        <dbReference type="EMBL" id="AKB34750.1"/>
    </source>
</evidence>
<dbReference type="EMBL" id="CP009508">
    <property type="protein sequence ID" value="AKB34750.1"/>
    <property type="molecule type" value="Genomic_DNA"/>
</dbReference>
<dbReference type="InterPro" id="IPR037038">
    <property type="entry name" value="HepT-like_sf"/>
</dbReference>
<dbReference type="PANTHER" id="PTHR33397">
    <property type="entry name" value="UPF0331 PROTEIN YUTE"/>
    <property type="match status" value="1"/>
</dbReference>
<protein>
    <recommendedName>
        <fullName evidence="8">DUF86 domain-containing protein</fullName>
    </recommendedName>
</protein>
<evidence type="ECO:0000256" key="3">
    <source>
        <dbReference type="ARBA" id="ARBA00022722"/>
    </source>
</evidence>
<dbReference type="Pfam" id="PF01934">
    <property type="entry name" value="HepT-like"/>
    <property type="match status" value="1"/>
</dbReference>
<evidence type="ECO:0000256" key="1">
    <source>
        <dbReference type="ARBA" id="ARBA00022553"/>
    </source>
</evidence>
<evidence type="ECO:0000256" key="4">
    <source>
        <dbReference type="ARBA" id="ARBA00022801"/>
    </source>
</evidence>
<dbReference type="SUPFAM" id="SSF81593">
    <property type="entry name" value="Nucleotidyltransferase substrate binding subunit/domain"/>
    <property type="match status" value="1"/>
</dbReference>